<evidence type="ECO:0000256" key="1">
    <source>
        <dbReference type="ARBA" id="ARBA00004127"/>
    </source>
</evidence>
<keyword evidence="2 5" id="KW-0812">Transmembrane</keyword>
<feature type="transmembrane region" description="Helical" evidence="5">
    <location>
        <begin position="251"/>
        <end position="269"/>
    </location>
</feature>
<evidence type="ECO:0000256" key="4">
    <source>
        <dbReference type="ARBA" id="ARBA00023136"/>
    </source>
</evidence>
<dbReference type="AlphaFoldDB" id="A0AA90SMY6"/>
<feature type="transmembrane region" description="Helical" evidence="5">
    <location>
        <begin position="187"/>
        <end position="205"/>
    </location>
</feature>
<organism evidence="7 8">
    <name type="scientific">Candidatus Endonucleibacter bathymodioli</name>
    <dbReference type="NCBI Taxonomy" id="539814"/>
    <lineage>
        <taxon>Bacteria</taxon>
        <taxon>Pseudomonadati</taxon>
        <taxon>Pseudomonadota</taxon>
        <taxon>Gammaproteobacteria</taxon>
        <taxon>Oceanospirillales</taxon>
        <taxon>Endozoicomonadaceae</taxon>
        <taxon>Candidatus Endonucleibacter</taxon>
    </lineage>
</organism>
<keyword evidence="8" id="KW-1185">Reference proteome</keyword>
<dbReference type="EMBL" id="JASXSV010000013">
    <property type="protein sequence ID" value="MDP0589381.1"/>
    <property type="molecule type" value="Genomic_DNA"/>
</dbReference>
<evidence type="ECO:0000256" key="5">
    <source>
        <dbReference type="SAM" id="Phobius"/>
    </source>
</evidence>
<accession>A0AA90SMY6</accession>
<dbReference type="InterPro" id="IPR011701">
    <property type="entry name" value="MFS"/>
</dbReference>
<dbReference type="Gene3D" id="1.20.1250.20">
    <property type="entry name" value="MFS general substrate transporter like domains"/>
    <property type="match status" value="2"/>
</dbReference>
<dbReference type="InterPro" id="IPR051337">
    <property type="entry name" value="OPA_Antiporter"/>
</dbReference>
<feature type="transmembrane region" description="Helical" evidence="5">
    <location>
        <begin position="406"/>
        <end position="431"/>
    </location>
</feature>
<reference evidence="7 8" key="1">
    <citation type="journal article" date="2023" name="bioRxiv">
        <title>An intranuclear bacterial parasite of deep-sea mussels expresses apoptosis inhibitors acquired from its host.</title>
        <authorList>
            <person name="Gonzalez Porras M.A."/>
            <person name="Assie A."/>
            <person name="Tietjen M."/>
            <person name="Violette M."/>
            <person name="Kleiner M."/>
            <person name="Gruber-Vodicka H."/>
            <person name="Dubilier N."/>
            <person name="Leisch N."/>
        </authorList>
    </citation>
    <scope>NUCLEOTIDE SEQUENCE [LARGE SCALE GENOMIC DNA]</scope>
    <source>
        <strain evidence="7">IAP13</strain>
    </source>
</reference>
<feature type="transmembrane region" description="Helical" evidence="5">
    <location>
        <begin position="96"/>
        <end position="125"/>
    </location>
</feature>
<dbReference type="InterPro" id="IPR000849">
    <property type="entry name" value="Sugar_P_transporter"/>
</dbReference>
<evidence type="ECO:0000259" key="6">
    <source>
        <dbReference type="PROSITE" id="PS50850"/>
    </source>
</evidence>
<evidence type="ECO:0000256" key="3">
    <source>
        <dbReference type="ARBA" id="ARBA00022989"/>
    </source>
</evidence>
<dbReference type="Proteomes" id="UP001178148">
    <property type="component" value="Unassembled WGS sequence"/>
</dbReference>
<keyword evidence="7" id="KW-0675">Receptor</keyword>
<protein>
    <submittedName>
        <fullName evidence="7">MFS transporter family glucose-6-phosphate receptor UhpC</fullName>
    </submittedName>
</protein>
<evidence type="ECO:0000313" key="8">
    <source>
        <dbReference type="Proteomes" id="UP001178148"/>
    </source>
</evidence>
<comment type="subcellular location">
    <subcellularLocation>
        <location evidence="1">Endomembrane system</location>
        <topology evidence="1">Multi-pass membrane protein</topology>
    </subcellularLocation>
</comment>
<feature type="transmembrane region" description="Helical" evidence="5">
    <location>
        <begin position="65"/>
        <end position="84"/>
    </location>
</feature>
<dbReference type="NCBIfam" id="NF008661">
    <property type="entry name" value="PRK11663.1"/>
    <property type="match status" value="1"/>
</dbReference>
<dbReference type="InterPro" id="IPR036259">
    <property type="entry name" value="MFS_trans_sf"/>
</dbReference>
<dbReference type="Pfam" id="PF07690">
    <property type="entry name" value="MFS_1"/>
    <property type="match status" value="1"/>
</dbReference>
<dbReference type="PANTHER" id="PTHR43826:SF3">
    <property type="entry name" value="GLUCOSE-6-PHOSPHATE EXCHANGER SLC37A4"/>
    <property type="match status" value="1"/>
</dbReference>
<dbReference type="NCBIfam" id="TIGR00881">
    <property type="entry name" value="2A0104"/>
    <property type="match status" value="1"/>
</dbReference>
<keyword evidence="4 5" id="KW-0472">Membrane</keyword>
<evidence type="ECO:0000256" key="2">
    <source>
        <dbReference type="ARBA" id="ARBA00022692"/>
    </source>
</evidence>
<evidence type="ECO:0000313" key="7">
    <source>
        <dbReference type="EMBL" id="MDP0589381.1"/>
    </source>
</evidence>
<dbReference type="SUPFAM" id="SSF103473">
    <property type="entry name" value="MFS general substrate transporter"/>
    <property type="match status" value="1"/>
</dbReference>
<feature type="transmembrane region" description="Helical" evidence="5">
    <location>
        <begin position="26"/>
        <end position="44"/>
    </location>
</feature>
<feature type="transmembrane region" description="Helical" evidence="5">
    <location>
        <begin position="321"/>
        <end position="338"/>
    </location>
</feature>
<keyword evidence="3 5" id="KW-1133">Transmembrane helix</keyword>
<feature type="transmembrane region" description="Helical" evidence="5">
    <location>
        <begin position="289"/>
        <end position="309"/>
    </location>
</feature>
<feature type="transmembrane region" description="Helical" evidence="5">
    <location>
        <begin position="377"/>
        <end position="400"/>
    </location>
</feature>
<feature type="domain" description="Major facilitator superfamily (MFS) profile" evidence="6">
    <location>
        <begin position="31"/>
        <end position="435"/>
    </location>
</feature>
<gene>
    <name evidence="7" type="primary">uhpC</name>
    <name evidence="7" type="ORF">QS748_09415</name>
</gene>
<dbReference type="GO" id="GO:0061513">
    <property type="term" value="F:glucose 6-phosphate:phosphate antiporter activity"/>
    <property type="evidence" value="ECO:0007669"/>
    <property type="project" value="TreeGrafter"/>
</dbReference>
<dbReference type="GO" id="GO:0035435">
    <property type="term" value="P:phosphate ion transmembrane transport"/>
    <property type="evidence" value="ECO:0007669"/>
    <property type="project" value="TreeGrafter"/>
</dbReference>
<comment type="caution">
    <text evidence="7">The sequence shown here is derived from an EMBL/GenBank/DDBJ whole genome shotgun (WGS) entry which is preliminary data.</text>
</comment>
<name>A0AA90SMY6_9GAMM</name>
<sequence>MFRLFRAPQEVPVISDPEIVDQRYKYWRIHIMFTMYVGYATFYFTRKSFNFAMPAMIEELGMDKADIGILATLFYVIYGCSKFVSGVVSDRANPRFFMGVGLIATGVINIFFGMSSSLIAFALLWGLNAFFQGWGWPPCSKLLTFWYSCSERGRWWSVWNTAHNFGGALIPIIVGFCALHFGWRYGLIVPGIIGIIIGMFLCWRLRDKPSTMGLPTIGQWRNDELEKAHEGRSKGLTAIEILRDHVFTNKLIWVLGFASILVYIVRTAMNDWGNLYLTEVHGFDLVTANSAVTFFEIGGFLGSLVAGWGSDKFFKGSRGPMNFIFALGVLLASIIFLWEPSSSYIVLTACFFFIGFFIFGPQMLLGMAAAEHSDKEAAGAATGFIGLFSYAGAALAGYPIAKIVEYYQWSGFFIVITISAAITAALLLFFVDLAQRKQVGSSD</sequence>
<dbReference type="GO" id="GO:0005886">
    <property type="term" value="C:plasma membrane"/>
    <property type="evidence" value="ECO:0007669"/>
    <property type="project" value="TreeGrafter"/>
</dbReference>
<proteinExistence type="predicted"/>
<dbReference type="PANTHER" id="PTHR43826">
    <property type="entry name" value="GLUCOSE-6-PHOSPHATE EXCHANGER SLC37A4"/>
    <property type="match status" value="1"/>
</dbReference>
<dbReference type="PIRSF" id="PIRSF002808">
    <property type="entry name" value="Hexose_phosphate_transp"/>
    <property type="match status" value="1"/>
</dbReference>
<feature type="transmembrane region" description="Helical" evidence="5">
    <location>
        <begin position="344"/>
        <end position="365"/>
    </location>
</feature>
<dbReference type="InterPro" id="IPR020846">
    <property type="entry name" value="MFS_dom"/>
</dbReference>
<dbReference type="GO" id="GO:0012505">
    <property type="term" value="C:endomembrane system"/>
    <property type="evidence" value="ECO:0007669"/>
    <property type="project" value="UniProtKB-SubCell"/>
</dbReference>
<dbReference type="PROSITE" id="PS50850">
    <property type="entry name" value="MFS"/>
    <property type="match status" value="1"/>
</dbReference>